<sequence>MDLQSFFAGHPTSRAVFDKALAIARRDGPVEVRVGKSQVSLRQRRGFAYIWLPGAYLRKPATETVLAIALDRQIASTRFKQIAHPAGRVWMHHLEVDGPDNVDDEVAGWIREAQQAAR</sequence>
<name>A0ABN3N0Z0_9ACTN</name>
<feature type="domain" description="DUF5655" evidence="1">
    <location>
        <begin position="5"/>
        <end position="113"/>
    </location>
</feature>
<dbReference type="RefSeq" id="WP_344167216.1">
    <property type="nucleotide sequence ID" value="NZ_BAAARY010000001.1"/>
</dbReference>
<reference evidence="2 3" key="1">
    <citation type="journal article" date="2019" name="Int. J. Syst. Evol. Microbiol.">
        <title>The Global Catalogue of Microorganisms (GCM) 10K type strain sequencing project: providing services to taxonomists for standard genome sequencing and annotation.</title>
        <authorList>
            <consortium name="The Broad Institute Genomics Platform"/>
            <consortium name="The Broad Institute Genome Sequencing Center for Infectious Disease"/>
            <person name="Wu L."/>
            <person name="Ma J."/>
        </authorList>
    </citation>
    <scope>NUCLEOTIDE SEQUENCE [LARGE SCALE GENOMIC DNA]</scope>
    <source>
        <strain evidence="2 3">JCM 3367</strain>
    </source>
</reference>
<dbReference type="Pfam" id="PF18899">
    <property type="entry name" value="DUF5655"/>
    <property type="match status" value="1"/>
</dbReference>
<gene>
    <name evidence="2" type="ORF">GCM10010201_04140</name>
</gene>
<dbReference type="EMBL" id="BAAARY010000001">
    <property type="protein sequence ID" value="GAA2512115.1"/>
    <property type="molecule type" value="Genomic_DNA"/>
</dbReference>
<evidence type="ECO:0000313" key="3">
    <source>
        <dbReference type="Proteomes" id="UP001499978"/>
    </source>
</evidence>
<evidence type="ECO:0000259" key="1">
    <source>
        <dbReference type="Pfam" id="PF18899"/>
    </source>
</evidence>
<protein>
    <recommendedName>
        <fullName evidence="1">DUF5655 domain-containing protein</fullName>
    </recommendedName>
</protein>
<dbReference type="Proteomes" id="UP001499978">
    <property type="component" value="Unassembled WGS sequence"/>
</dbReference>
<comment type="caution">
    <text evidence="2">The sequence shown here is derived from an EMBL/GenBank/DDBJ whole genome shotgun (WGS) entry which is preliminary data.</text>
</comment>
<dbReference type="InterPro" id="IPR043714">
    <property type="entry name" value="DUF5655"/>
</dbReference>
<keyword evidence="3" id="KW-1185">Reference proteome</keyword>
<evidence type="ECO:0000313" key="2">
    <source>
        <dbReference type="EMBL" id="GAA2512115.1"/>
    </source>
</evidence>
<proteinExistence type="predicted"/>
<accession>A0ABN3N0Z0</accession>
<organism evidence="2 3">
    <name type="scientific">Pilimelia columellifera subsp. columellifera</name>
    <dbReference type="NCBI Taxonomy" id="706583"/>
    <lineage>
        <taxon>Bacteria</taxon>
        <taxon>Bacillati</taxon>
        <taxon>Actinomycetota</taxon>
        <taxon>Actinomycetes</taxon>
        <taxon>Micromonosporales</taxon>
        <taxon>Micromonosporaceae</taxon>
        <taxon>Pilimelia</taxon>
    </lineage>
</organism>